<dbReference type="Proteomes" id="UP001497535">
    <property type="component" value="Unassembled WGS sequence"/>
</dbReference>
<gene>
    <name evidence="1" type="ORF">MENTE1834_LOCUS23017</name>
</gene>
<proteinExistence type="predicted"/>
<accession>A0ACB0ZAT9</accession>
<organism evidence="1 2">
    <name type="scientific">Meloidogyne enterolobii</name>
    <name type="common">Root-knot nematode worm</name>
    <name type="synonym">Meloidogyne mayaguensis</name>
    <dbReference type="NCBI Taxonomy" id="390850"/>
    <lineage>
        <taxon>Eukaryota</taxon>
        <taxon>Metazoa</taxon>
        <taxon>Ecdysozoa</taxon>
        <taxon>Nematoda</taxon>
        <taxon>Chromadorea</taxon>
        <taxon>Rhabditida</taxon>
        <taxon>Tylenchina</taxon>
        <taxon>Tylenchomorpha</taxon>
        <taxon>Tylenchoidea</taxon>
        <taxon>Meloidogynidae</taxon>
        <taxon>Meloidogyninae</taxon>
        <taxon>Meloidogyne</taxon>
    </lineage>
</organism>
<name>A0ACB0ZAT9_MELEN</name>
<keyword evidence="2" id="KW-1185">Reference proteome</keyword>
<evidence type="ECO:0000313" key="2">
    <source>
        <dbReference type="Proteomes" id="UP001497535"/>
    </source>
</evidence>
<comment type="caution">
    <text evidence="1">The sequence shown here is derived from an EMBL/GenBank/DDBJ whole genome shotgun (WGS) entry which is preliminary data.</text>
</comment>
<dbReference type="EMBL" id="CAVMJV010000029">
    <property type="protein sequence ID" value="CAK5076161.1"/>
    <property type="molecule type" value="Genomic_DNA"/>
</dbReference>
<sequence length="170" mass="19780">MTEFLIGFRHNSYKSMDKESDVIKGEALHELASEYINYLKSLYENAANDINDVLDIGIERWINHLTDLSFAGFEEAVAKPRTKEIEEIEEFVKHDYKGLDKEFKQSKAIGDEISKKINNDEFNRAFSQLWNSVPNKLPIVQFPNDKRRMMEGVIADLKEFYSQGEICYLS</sequence>
<reference evidence="1" key="1">
    <citation type="submission" date="2023-11" db="EMBL/GenBank/DDBJ databases">
        <authorList>
            <person name="Poullet M."/>
        </authorList>
    </citation>
    <scope>NUCLEOTIDE SEQUENCE</scope>
    <source>
        <strain evidence="1">E1834</strain>
    </source>
</reference>
<evidence type="ECO:0000313" key="1">
    <source>
        <dbReference type="EMBL" id="CAK5076161.1"/>
    </source>
</evidence>
<protein>
    <submittedName>
        <fullName evidence="1">Uncharacterized protein</fullName>
    </submittedName>
</protein>